<proteinExistence type="predicted"/>
<dbReference type="EMBL" id="AKCV02000025">
    <property type="protein sequence ID" value="TMS57291.1"/>
    <property type="molecule type" value="Genomic_DNA"/>
</dbReference>
<keyword evidence="2" id="KW-1185">Reference proteome</keyword>
<comment type="caution">
    <text evidence="1">The sequence shown here is derived from an EMBL/GenBank/DDBJ whole genome shotgun (WGS) entry which is preliminary data.</text>
</comment>
<sequence>MAGLEKNLPRPVSITVHSQSRVLEIGFDDGAQWRLPFELLRVYSPSAEVMGHGPGQEVLQTGKRDVTITQVQPVGNYAIQPVFSDGHESGIYSWDYLYRLGAEQDTLWQAYLDRLAEAGVDRDTPMAAAGAAHGGCGHH</sequence>
<organism evidence="1 2">
    <name type="scientific">Imbroritus primus</name>
    <dbReference type="NCBI Taxonomy" id="3058603"/>
    <lineage>
        <taxon>Bacteria</taxon>
        <taxon>Pseudomonadati</taxon>
        <taxon>Pseudomonadota</taxon>
        <taxon>Betaproteobacteria</taxon>
        <taxon>Burkholderiales</taxon>
        <taxon>Burkholderiaceae</taxon>
        <taxon>Imbroritus</taxon>
    </lineage>
</organism>
<protein>
    <submittedName>
        <fullName evidence="1">DUF971 domain-containing protein</fullName>
    </submittedName>
</protein>
<name>A0ACD3SM83_9BURK</name>
<dbReference type="Proteomes" id="UP000004277">
    <property type="component" value="Unassembled WGS sequence"/>
</dbReference>
<evidence type="ECO:0000313" key="1">
    <source>
        <dbReference type="EMBL" id="TMS57291.1"/>
    </source>
</evidence>
<evidence type="ECO:0000313" key="2">
    <source>
        <dbReference type="Proteomes" id="UP000004277"/>
    </source>
</evidence>
<reference evidence="1" key="1">
    <citation type="submission" date="2019-05" db="EMBL/GenBank/DDBJ databases">
        <title>Revised genome assembly of Burkholderiaceae (previously Ralstonia) sp. PBA.</title>
        <authorList>
            <person name="Gan H.M."/>
        </authorList>
    </citation>
    <scope>NUCLEOTIDE SEQUENCE</scope>
    <source>
        <strain evidence="1">PBA</strain>
    </source>
</reference>
<accession>A0ACD3SM83</accession>
<gene>
    <name evidence="1" type="ORF">MW7_015230</name>
</gene>